<evidence type="ECO:0000313" key="6">
    <source>
        <dbReference type="EMBL" id="CAH0752873.1"/>
    </source>
</evidence>
<dbReference type="AlphaFoldDB" id="A0A9P0G292"/>
<evidence type="ECO:0000256" key="4">
    <source>
        <dbReference type="SAM" id="Phobius"/>
    </source>
</evidence>
<feature type="domain" description="WD repeat-containing protein 54 beta-propeller" evidence="5">
    <location>
        <begin position="2"/>
        <end position="210"/>
    </location>
</feature>
<proteinExistence type="predicted"/>
<name>A0A9P0G292_BEMTA</name>
<dbReference type="Pfam" id="PF21031">
    <property type="entry name" value="WDR54"/>
    <property type="match status" value="1"/>
</dbReference>
<dbReference type="InterPro" id="IPR051510">
    <property type="entry name" value="SKI8"/>
</dbReference>
<keyword evidence="4" id="KW-0472">Membrane</keyword>
<keyword evidence="4" id="KW-1133">Transmembrane helix</keyword>
<dbReference type="PANTHER" id="PTHR44090:SF1">
    <property type="entry name" value="SUPERKILLER COMPLEX PROTEIN 8"/>
    <property type="match status" value="1"/>
</dbReference>
<keyword evidence="2" id="KW-0677">Repeat</keyword>
<dbReference type="PANTHER" id="PTHR44090">
    <property type="entry name" value="WD REPEAT-CONTAINING PROTEIN 61"/>
    <property type="match status" value="1"/>
</dbReference>
<evidence type="ECO:0000256" key="3">
    <source>
        <dbReference type="PROSITE-ProRule" id="PRU00221"/>
    </source>
</evidence>
<dbReference type="Proteomes" id="UP001152759">
    <property type="component" value="Chromosome 1"/>
</dbReference>
<evidence type="ECO:0000256" key="1">
    <source>
        <dbReference type="ARBA" id="ARBA00022574"/>
    </source>
</evidence>
<gene>
    <name evidence="6" type="ORF">BEMITA_LOCUS402</name>
</gene>
<dbReference type="SUPFAM" id="SSF50978">
    <property type="entry name" value="WD40 repeat-like"/>
    <property type="match status" value="1"/>
</dbReference>
<dbReference type="InterPro" id="IPR015943">
    <property type="entry name" value="WD40/YVTN_repeat-like_dom_sf"/>
</dbReference>
<keyword evidence="7" id="KW-1185">Reference proteome</keyword>
<evidence type="ECO:0000313" key="7">
    <source>
        <dbReference type="Proteomes" id="UP001152759"/>
    </source>
</evidence>
<dbReference type="Gene3D" id="2.130.10.10">
    <property type="entry name" value="YVTN repeat-like/Quinoprotein amine dehydrogenase"/>
    <property type="match status" value="1"/>
</dbReference>
<evidence type="ECO:0000256" key="2">
    <source>
        <dbReference type="ARBA" id="ARBA00022737"/>
    </source>
</evidence>
<evidence type="ECO:0000259" key="5">
    <source>
        <dbReference type="Pfam" id="PF21031"/>
    </source>
</evidence>
<sequence>MWCELGFDSVFVVTSTQGLQIFDADAYHCIFTHPCKDTSAVQGGTFSRGIANIFSNYICVGNSGGCLRVFGAIDETSEVTFIDRKAVHQSAITDISCCDQYLASADSNGDIFYWEFTDEQLISLSQIKSYGFCCINIKLTSDWLVAGYGSGHIRLFDLKKTSRDSTQFSLLVEIAAHAKWISGLDVSLNLQYILTVSEDSFAKVWAIEKRNDFYVRILFSVIILLLLCLTETMLIFNRIEA</sequence>
<dbReference type="InterPro" id="IPR036322">
    <property type="entry name" value="WD40_repeat_dom_sf"/>
</dbReference>
<dbReference type="SMART" id="SM00320">
    <property type="entry name" value="WD40"/>
    <property type="match status" value="3"/>
</dbReference>
<dbReference type="InterPro" id="IPR049546">
    <property type="entry name" value="WDR54_beta_prop"/>
</dbReference>
<dbReference type="InterPro" id="IPR001680">
    <property type="entry name" value="WD40_rpt"/>
</dbReference>
<dbReference type="GO" id="GO:0016593">
    <property type="term" value="C:Cdc73/Paf1 complex"/>
    <property type="evidence" value="ECO:0007669"/>
    <property type="project" value="TreeGrafter"/>
</dbReference>
<feature type="transmembrane region" description="Helical" evidence="4">
    <location>
        <begin position="213"/>
        <end position="236"/>
    </location>
</feature>
<keyword evidence="1 3" id="KW-0853">WD repeat</keyword>
<feature type="repeat" description="WD" evidence="3">
    <location>
        <begin position="174"/>
        <end position="215"/>
    </location>
</feature>
<accession>A0A9P0G292</accession>
<organism evidence="6 7">
    <name type="scientific">Bemisia tabaci</name>
    <name type="common">Sweetpotato whitefly</name>
    <name type="synonym">Aleurodes tabaci</name>
    <dbReference type="NCBI Taxonomy" id="7038"/>
    <lineage>
        <taxon>Eukaryota</taxon>
        <taxon>Metazoa</taxon>
        <taxon>Ecdysozoa</taxon>
        <taxon>Arthropoda</taxon>
        <taxon>Hexapoda</taxon>
        <taxon>Insecta</taxon>
        <taxon>Pterygota</taxon>
        <taxon>Neoptera</taxon>
        <taxon>Paraneoptera</taxon>
        <taxon>Hemiptera</taxon>
        <taxon>Sternorrhyncha</taxon>
        <taxon>Aleyrodoidea</taxon>
        <taxon>Aleyrodidae</taxon>
        <taxon>Aleyrodinae</taxon>
        <taxon>Bemisia</taxon>
    </lineage>
</organism>
<keyword evidence="4" id="KW-0812">Transmembrane</keyword>
<dbReference type="EMBL" id="OU963862">
    <property type="protein sequence ID" value="CAH0752873.1"/>
    <property type="molecule type" value="Genomic_DNA"/>
</dbReference>
<reference evidence="6" key="1">
    <citation type="submission" date="2021-12" db="EMBL/GenBank/DDBJ databases">
        <authorList>
            <person name="King R."/>
        </authorList>
    </citation>
    <scope>NUCLEOTIDE SEQUENCE</scope>
</reference>
<protein>
    <recommendedName>
        <fullName evidence="5">WD repeat-containing protein 54 beta-propeller domain-containing protein</fullName>
    </recommendedName>
</protein>
<dbReference type="PROSITE" id="PS50082">
    <property type="entry name" value="WD_REPEATS_2"/>
    <property type="match status" value="1"/>
</dbReference>